<dbReference type="InterPro" id="IPR012340">
    <property type="entry name" value="NA-bd_OB-fold"/>
</dbReference>
<accession>A0A3B1ALU4</accession>
<feature type="domain" description="Conserved virulence factor B first S1" evidence="2">
    <location>
        <begin position="70"/>
        <end position="129"/>
    </location>
</feature>
<feature type="compositionally biased region" description="Basic and acidic residues" evidence="1">
    <location>
        <begin position="287"/>
        <end position="305"/>
    </location>
</feature>
<organism evidence="4">
    <name type="scientific">hydrothermal vent metagenome</name>
    <dbReference type="NCBI Taxonomy" id="652676"/>
    <lineage>
        <taxon>unclassified sequences</taxon>
        <taxon>metagenomes</taxon>
        <taxon>ecological metagenomes</taxon>
    </lineage>
</organism>
<proteinExistence type="predicted"/>
<dbReference type="InterPro" id="IPR036388">
    <property type="entry name" value="WH-like_DNA-bd_sf"/>
</dbReference>
<dbReference type="Gene3D" id="2.40.50.140">
    <property type="entry name" value="Nucleic acid-binding proteins"/>
    <property type="match status" value="1"/>
</dbReference>
<dbReference type="Pfam" id="PF17783">
    <property type="entry name" value="WHD_CvfB"/>
    <property type="match status" value="1"/>
</dbReference>
<gene>
    <name evidence="4" type="ORF">MNBD_GAMMA25-1513</name>
</gene>
<evidence type="ECO:0000256" key="1">
    <source>
        <dbReference type="SAM" id="MobiDB-lite"/>
    </source>
</evidence>
<feature type="region of interest" description="Disordered" evidence="1">
    <location>
        <begin position="286"/>
        <end position="305"/>
    </location>
</feature>
<evidence type="ECO:0000259" key="2">
    <source>
        <dbReference type="Pfam" id="PF13509"/>
    </source>
</evidence>
<dbReference type="Gene3D" id="1.10.10.10">
    <property type="entry name" value="Winged helix-like DNA-binding domain superfamily/Winged helix DNA-binding domain"/>
    <property type="match status" value="1"/>
</dbReference>
<feature type="domain" description="Conserved virulence factor B-like winged helix" evidence="3">
    <location>
        <begin position="219"/>
        <end position="275"/>
    </location>
</feature>
<dbReference type="PANTHER" id="PTHR37296">
    <property type="entry name" value="CONSERVED VIRULENCE FACTOR B"/>
    <property type="match status" value="1"/>
</dbReference>
<dbReference type="PANTHER" id="PTHR37296:SF1">
    <property type="entry name" value="CONSERVED VIRULENCE FACTOR B"/>
    <property type="match status" value="1"/>
</dbReference>
<dbReference type="InterPro" id="IPR039566">
    <property type="entry name" value="CvfB_S1_st"/>
</dbReference>
<name>A0A3B1ALU4_9ZZZZ</name>
<dbReference type="InterPro" id="IPR014464">
    <property type="entry name" value="CvfB_fam"/>
</dbReference>
<dbReference type="EMBL" id="UOFY01000011">
    <property type="protein sequence ID" value="VAX06886.1"/>
    <property type="molecule type" value="Genomic_DNA"/>
</dbReference>
<sequence length="305" mass="34589">MITIGHEYELDVVKVVEFGFYLDAEDLGEILLPHKFAPPGLAVGDYLVVFLYRDSENRPVATTQSPKACVGQFAYLKVVANTDVGAFLDWGLDKDVLVPFYEQHRPMEVGHSYLVYLYLDKNDGRIVASSKIDKFLDDEELHDFTPQQPVKLIIANSTDLGYKAIINHCHWGVLYENDVFQRLSFGQSIDGFIKRIRPDGKIDLSLQGGKETRDKYTEIILNYLKEHNGFAGVHDKSDPKFIAKIFGMSKGAFKKSIGGLYKQRIISIKKDGIRLLDTLDVETPQEEGVKRKANAEDVWGKRKKK</sequence>
<dbReference type="AlphaFoldDB" id="A0A3B1ALU4"/>
<dbReference type="PIRSF" id="PIRSF012524">
    <property type="entry name" value="YitL_S1"/>
    <property type="match status" value="1"/>
</dbReference>
<protein>
    <recommendedName>
        <fullName evidence="5">S1 RNA binding domain</fullName>
    </recommendedName>
</protein>
<feature type="domain" description="Conserved virulence factor B first S1" evidence="2">
    <location>
        <begin position="4"/>
        <end position="64"/>
    </location>
</feature>
<dbReference type="InterPro" id="IPR040764">
    <property type="entry name" value="CvfB_WH"/>
</dbReference>
<reference evidence="4" key="1">
    <citation type="submission" date="2018-06" db="EMBL/GenBank/DDBJ databases">
        <authorList>
            <person name="Zhirakovskaya E."/>
        </authorList>
    </citation>
    <scope>NUCLEOTIDE SEQUENCE</scope>
</reference>
<dbReference type="Pfam" id="PF13509">
    <property type="entry name" value="S1_2"/>
    <property type="match status" value="2"/>
</dbReference>
<evidence type="ECO:0000259" key="3">
    <source>
        <dbReference type="Pfam" id="PF17783"/>
    </source>
</evidence>
<evidence type="ECO:0000313" key="4">
    <source>
        <dbReference type="EMBL" id="VAX06886.1"/>
    </source>
</evidence>
<evidence type="ECO:0008006" key="5">
    <source>
        <dbReference type="Google" id="ProtNLM"/>
    </source>
</evidence>